<evidence type="ECO:0000313" key="2">
    <source>
        <dbReference type="Proteomes" id="UP000076929"/>
    </source>
</evidence>
<dbReference type="PIRSF" id="PIRSF029171">
    <property type="entry name" value="Esterase_LipA"/>
    <property type="match status" value="1"/>
</dbReference>
<accession>A0A172QTH4</accession>
<evidence type="ECO:0000313" key="1">
    <source>
        <dbReference type="EMBL" id="ANE04009.1"/>
    </source>
</evidence>
<dbReference type="EMBL" id="CP015622">
    <property type="protein sequence ID" value="ANE04009.1"/>
    <property type="molecule type" value="Genomic_DNA"/>
</dbReference>
<dbReference type="InterPro" id="IPR029058">
    <property type="entry name" value="AB_hydrolase_fold"/>
</dbReference>
<name>A0A172QTH4_9CORY</name>
<dbReference type="GO" id="GO:0004806">
    <property type="term" value="F:triacylglycerol lipase activity"/>
    <property type="evidence" value="ECO:0007669"/>
    <property type="project" value="InterPro"/>
</dbReference>
<dbReference type="InterPro" id="IPR005152">
    <property type="entry name" value="Lipase_secreted"/>
</dbReference>
<proteinExistence type="predicted"/>
<dbReference type="AlphaFoldDB" id="A0A172QTH4"/>
<dbReference type="STRING" id="1652495.ccrud_07185"/>
<dbReference type="PANTHER" id="PTHR34853">
    <property type="match status" value="1"/>
</dbReference>
<protein>
    <submittedName>
        <fullName evidence="1">Triacylglycerol lipase</fullName>
    </submittedName>
</protein>
<dbReference type="Pfam" id="PF03583">
    <property type="entry name" value="LIP"/>
    <property type="match status" value="1"/>
</dbReference>
<organism evidence="1 2">
    <name type="scientific">Corynebacterium crudilactis</name>
    <dbReference type="NCBI Taxonomy" id="1652495"/>
    <lineage>
        <taxon>Bacteria</taxon>
        <taxon>Bacillati</taxon>
        <taxon>Actinomycetota</taxon>
        <taxon>Actinomycetes</taxon>
        <taxon>Mycobacteriales</taxon>
        <taxon>Corynebacteriaceae</taxon>
        <taxon>Corynebacterium</taxon>
    </lineage>
</organism>
<reference evidence="1 2" key="1">
    <citation type="submission" date="2016-05" db="EMBL/GenBank/DDBJ databases">
        <title>Complete genome sequence of Corynebacterium crudilactis, a new Corynebacterium species isolated from raw cow's milk.</title>
        <authorList>
            <person name="Christian R."/>
            <person name="Zimmermann J."/>
            <person name="Lipski A."/>
            <person name="Kalinowski J."/>
        </authorList>
    </citation>
    <scope>NUCLEOTIDE SEQUENCE [LARGE SCALE GENOMIC DNA]</scope>
    <source>
        <strain evidence="1 2">JZ16</strain>
    </source>
</reference>
<dbReference type="SUPFAM" id="SSF53474">
    <property type="entry name" value="alpha/beta-Hydrolases"/>
    <property type="match status" value="1"/>
</dbReference>
<dbReference type="PANTHER" id="PTHR34853:SF1">
    <property type="entry name" value="LIPASE 5"/>
    <property type="match status" value="1"/>
</dbReference>
<dbReference type="RefSeq" id="WP_066565653.1">
    <property type="nucleotide sequence ID" value="NZ_CP015622.1"/>
</dbReference>
<dbReference type="Gene3D" id="3.40.50.1820">
    <property type="entry name" value="alpha/beta hydrolase"/>
    <property type="match status" value="1"/>
</dbReference>
<dbReference type="GO" id="GO:0016042">
    <property type="term" value="P:lipid catabolic process"/>
    <property type="evidence" value="ECO:0007669"/>
    <property type="project" value="InterPro"/>
</dbReference>
<keyword evidence="2" id="KW-1185">Reference proteome</keyword>
<sequence length="435" mass="46944">MGYELLDDTVVIRSGNMHATWRTLSPLLHQGGAAVTRRVLGISPRPGRTAGFENVPDFGAVIRTPDLAHGTLVNAASLKVLGARGEPNPASSYRFEYITGDSQGRAITATGAVLFSAQPWTRGPRPVIAMAPSTQGVAQHCDPSHTCAIGLNFFYRRPFDAIVAYELPVILWFLAHGMDVVFIDYPRDPSAGIQYYCDSIAAAKSLFDAVLASWHLGLSPEAPLGLWGFSQGGGATGWAAQLHDYAPELHPRAAVVGAPPVDLFSVLKTVDGGLLTGVIAYAIAGLGASAPELFNEIMPVLNSRGKSDVLSNITTCAGGSLLRSRYSTTSTWTNRGEPLADILDDLPRVVAEFEKQKLGQIAPTIPVLLWGSRNDDVLPIEPIRELRDQWSAKGASLTWHESQVPRVPGRTGLNHFGPYFKNLEKYSGWLMDHLV</sequence>
<dbReference type="Proteomes" id="UP000076929">
    <property type="component" value="Chromosome"/>
</dbReference>
<dbReference type="KEGG" id="ccjz:ccrud_07185"/>
<gene>
    <name evidence="1" type="ORF">ccrud_07185</name>
</gene>
<dbReference type="Gene3D" id="1.10.260.130">
    <property type="match status" value="1"/>
</dbReference>